<dbReference type="EMBL" id="JACBXQ010000002">
    <property type="protein sequence ID" value="MBG9985874.1"/>
    <property type="molecule type" value="Genomic_DNA"/>
</dbReference>
<evidence type="ECO:0000256" key="1">
    <source>
        <dbReference type="SAM" id="Phobius"/>
    </source>
</evidence>
<keyword evidence="1" id="KW-1133">Transmembrane helix</keyword>
<name>A0ABS0LP11_9LACT</name>
<gene>
    <name evidence="2" type="ORF">HZY91_03080</name>
</gene>
<feature type="transmembrane region" description="Helical" evidence="1">
    <location>
        <begin position="133"/>
        <end position="152"/>
    </location>
</feature>
<reference evidence="2 3" key="1">
    <citation type="submission" date="2020-07" db="EMBL/GenBank/DDBJ databases">
        <title>Facklamia lactis sp. nov., isolated from raw milk.</title>
        <authorList>
            <person name="Doll E.V."/>
            <person name="Huptas C."/>
            <person name="Staib L."/>
            <person name="Wenning M."/>
            <person name="Scherer S."/>
        </authorList>
    </citation>
    <scope>NUCLEOTIDE SEQUENCE [LARGE SCALE GENOMIC DNA]</scope>
    <source>
        <strain evidence="2 3">DSM 111018</strain>
    </source>
</reference>
<evidence type="ECO:0000313" key="2">
    <source>
        <dbReference type="EMBL" id="MBG9985874.1"/>
    </source>
</evidence>
<organism evidence="2 3">
    <name type="scientific">Facklamia lactis</name>
    <dbReference type="NCBI Taxonomy" id="2749967"/>
    <lineage>
        <taxon>Bacteria</taxon>
        <taxon>Bacillati</taxon>
        <taxon>Bacillota</taxon>
        <taxon>Bacilli</taxon>
        <taxon>Lactobacillales</taxon>
        <taxon>Aerococcaceae</taxon>
        <taxon>Facklamia</taxon>
    </lineage>
</organism>
<keyword evidence="3" id="KW-1185">Reference proteome</keyword>
<feature type="transmembrane region" description="Helical" evidence="1">
    <location>
        <begin position="184"/>
        <end position="217"/>
    </location>
</feature>
<feature type="transmembrane region" description="Helical" evidence="1">
    <location>
        <begin position="12"/>
        <end position="31"/>
    </location>
</feature>
<comment type="caution">
    <text evidence="2">The sequence shown here is derived from an EMBL/GenBank/DDBJ whole genome shotgun (WGS) entry which is preliminary data.</text>
</comment>
<feature type="transmembrane region" description="Helical" evidence="1">
    <location>
        <begin position="390"/>
        <end position="409"/>
    </location>
</feature>
<feature type="transmembrane region" description="Helical" evidence="1">
    <location>
        <begin position="305"/>
        <end position="321"/>
    </location>
</feature>
<feature type="transmembrane region" description="Helical" evidence="1">
    <location>
        <begin position="858"/>
        <end position="875"/>
    </location>
</feature>
<dbReference type="Proteomes" id="UP000721415">
    <property type="component" value="Unassembled WGS sequence"/>
</dbReference>
<proteinExistence type="predicted"/>
<feature type="transmembrane region" description="Helical" evidence="1">
    <location>
        <begin position="229"/>
        <end position="251"/>
    </location>
</feature>
<feature type="transmembrane region" description="Helical" evidence="1">
    <location>
        <begin position="81"/>
        <end position="99"/>
    </location>
</feature>
<feature type="transmembrane region" description="Helical" evidence="1">
    <location>
        <begin position="421"/>
        <end position="440"/>
    </location>
</feature>
<feature type="transmembrane region" description="Helical" evidence="1">
    <location>
        <begin position="106"/>
        <end position="127"/>
    </location>
</feature>
<feature type="transmembrane region" description="Helical" evidence="1">
    <location>
        <begin position="333"/>
        <end position="353"/>
    </location>
</feature>
<dbReference type="PANTHER" id="PTHR38454:SF1">
    <property type="entry name" value="INTEGRAL MEMBRANE PROTEIN"/>
    <property type="match status" value="1"/>
</dbReference>
<keyword evidence="1" id="KW-0812">Transmembrane</keyword>
<dbReference type="PANTHER" id="PTHR38454">
    <property type="entry name" value="INTEGRAL MEMBRANE PROTEIN-RELATED"/>
    <property type="match status" value="1"/>
</dbReference>
<dbReference type="Pfam" id="PF09586">
    <property type="entry name" value="YfhO"/>
    <property type="match status" value="1"/>
</dbReference>
<evidence type="ECO:0000313" key="3">
    <source>
        <dbReference type="Proteomes" id="UP000721415"/>
    </source>
</evidence>
<feature type="transmembrane region" description="Helical" evidence="1">
    <location>
        <begin position="159"/>
        <end position="178"/>
    </location>
</feature>
<dbReference type="RefSeq" id="WP_197114652.1">
    <property type="nucleotide sequence ID" value="NZ_JACBXQ010000002.1"/>
</dbReference>
<protein>
    <submittedName>
        <fullName evidence="2">YfhO family protein</fullName>
    </submittedName>
</protein>
<sequence length="890" mass="103596">MLSNVKSVKYILNATLSLTIMIILAIIFKFIPFGGPEDRTMLTIDLGQQYIDFFSTFRKTLLSDPRQLLYSFEKGIGGEMIGLWAYYLISPFNLIFLFFNENNLDLGVTFLTIAKILAASTTFFYFNQKKYQSNPYIAMAFAQCYAFMSYTITFQLNIMWFDALILLPIVALGLDYIIKGRKPWLYVISLALLIMFHYYIGMMVCFFLALYAAYLIIENQDQFVFKKFIIQYFIFIKYSIFAVLIAGIVLVPTVDSMTASKGAQLDPETELIFEFVQEHHFVDVWSKMFMGGFVYDEMSSGSPNIYAGMLTWLLVFFYFFNRNIKLSEKITSLIIIIIFYFSFSIELLDKLWHGGQFPIWYDFRFSFTFSFFMLTLAIKAFDRTTKTIPIYQIVIVLISMAVITFGYFKYTNYSYHTPEKLFMSLAFFVILLVIMQLTMLPEHIKSSLLLLVTCFELTTNAVLILSEIDNYVQPSKFNDYISTLSKAVDPLKHDDSSFYRIHKTFQRTKNEAMYNHYHGLDHFGSTIEVRTTQLYGFLGLPNTSNAVNYTNGTLFTDDLFDIRYLLDISSNTRIYTKDDGYVLYRRASDFDINAYPILDKENRYVTHENTERLGFAVEVSPEIVNAKFEDFLPIDNQEMLLQLIDYEGNGETYFKKKAFNEVVYNNLEVADKGDGDFYTYRATSKDQKGSFTLYFDTESENPYYFTLPSQFSNSNVSIQLNNDKYSFYTPAEGRQITNASFNHIQSDQNIRVNLKKDSLKSNLISLYEFDLKRYEEMINSKQNHLFDVISFKQNEIQGTIDIQQKKGYLLIPLPYDKHWKITVNNKKIKPIPVLSDTMMALPLTKGPHNISMTYFPNTIWYGLVSTLIGILLVLLDQKFLFRETTYSIKS</sequence>
<dbReference type="InterPro" id="IPR018580">
    <property type="entry name" value="Uncharacterised_YfhO"/>
</dbReference>
<keyword evidence="1" id="KW-0472">Membrane</keyword>
<accession>A0ABS0LP11</accession>